<feature type="region of interest" description="Disordered" evidence="6">
    <location>
        <begin position="394"/>
        <end position="413"/>
    </location>
</feature>
<dbReference type="Pfam" id="PF00319">
    <property type="entry name" value="SRF-TF"/>
    <property type="match status" value="1"/>
</dbReference>
<evidence type="ECO:0000313" key="8">
    <source>
        <dbReference type="EMBL" id="OEL14139.1"/>
    </source>
</evidence>
<organism evidence="8 9">
    <name type="scientific">Dichanthelium oligosanthes</name>
    <dbReference type="NCBI Taxonomy" id="888268"/>
    <lineage>
        <taxon>Eukaryota</taxon>
        <taxon>Viridiplantae</taxon>
        <taxon>Streptophyta</taxon>
        <taxon>Embryophyta</taxon>
        <taxon>Tracheophyta</taxon>
        <taxon>Spermatophyta</taxon>
        <taxon>Magnoliopsida</taxon>
        <taxon>Liliopsida</taxon>
        <taxon>Poales</taxon>
        <taxon>Poaceae</taxon>
        <taxon>PACMAD clade</taxon>
        <taxon>Panicoideae</taxon>
        <taxon>Panicodae</taxon>
        <taxon>Paniceae</taxon>
        <taxon>Dichantheliinae</taxon>
        <taxon>Dichanthelium</taxon>
    </lineage>
</organism>
<dbReference type="OrthoDB" id="779403at2759"/>
<dbReference type="Proteomes" id="UP000095767">
    <property type="component" value="Unassembled WGS sequence"/>
</dbReference>
<gene>
    <name evidence="8" type="ORF">BAE44_0024849</name>
</gene>
<dbReference type="InterPro" id="IPR002100">
    <property type="entry name" value="TF_MADSbox"/>
</dbReference>
<comment type="caution">
    <text evidence="8">The sequence shown here is derived from an EMBL/GenBank/DDBJ whole genome shotgun (WGS) entry which is preliminary data.</text>
</comment>
<keyword evidence="5" id="KW-0539">Nucleus</keyword>
<feature type="region of interest" description="Disordered" evidence="6">
    <location>
        <begin position="279"/>
        <end position="304"/>
    </location>
</feature>
<dbReference type="InterPro" id="IPR025064">
    <property type="entry name" value="DUF4005"/>
</dbReference>
<dbReference type="GO" id="GO:0045944">
    <property type="term" value="P:positive regulation of transcription by RNA polymerase II"/>
    <property type="evidence" value="ECO:0007669"/>
    <property type="project" value="InterPro"/>
</dbReference>
<evidence type="ECO:0000256" key="6">
    <source>
        <dbReference type="SAM" id="MobiDB-lite"/>
    </source>
</evidence>
<dbReference type="CDD" id="cd00266">
    <property type="entry name" value="MADS_SRF_like"/>
    <property type="match status" value="1"/>
</dbReference>
<dbReference type="PRINTS" id="PR00404">
    <property type="entry name" value="MADSDOMAIN"/>
</dbReference>
<feature type="compositionally biased region" description="Low complexity" evidence="6">
    <location>
        <begin position="286"/>
        <end position="302"/>
    </location>
</feature>
<dbReference type="SUPFAM" id="SSF55455">
    <property type="entry name" value="SRF-like"/>
    <property type="match status" value="1"/>
</dbReference>
<dbReference type="PANTHER" id="PTHR11945">
    <property type="entry name" value="MADS BOX PROTEIN"/>
    <property type="match status" value="1"/>
</dbReference>
<dbReference type="Gene3D" id="3.40.1810.10">
    <property type="entry name" value="Transcription factor, MADS-box"/>
    <property type="match status" value="1"/>
</dbReference>
<sequence>MPRNKVNLQWISNESTRRVAYKKRSKGLVKKTSELATLCGIKACVVVYGEGETQPEVWPSVSEATRVLERFKAMPEIGKFKKMQTQEDLIHGRISKLRGQVCKLDLVNREHETSRLLHESMEGRRPGLIRTTLEELTNLDRMVETKMAKVKELLQQHVVSHGALPGHPESSSSQQPPQASYAYTEVMHTTLADMEELQPLQQDWPTDLAPNEGEFGSVVCNGFVSSSNNGCAGPSSYGGPAIQYSSCSLQADQRRQAGSAISVLFFSPVLFLSSRPPLAPPPPLPKSRSPSRCASSSLLDTGSSGGEEWCANSACSPLPCYLSGGPPQPARIAVPTSRQFPDYDWSALEKARPATAQSTPRFLHAHAPATPAKSVAAYSASLNGCPNYISRTQASEAKVRSQSTPKQRPELACATGGGARKWVPLSEVVVVESSRASLSGIVGMHRGCSARAQEAFSFKTVVVGRIDRTLEVAGLEDDRLAFVQRRW</sequence>
<protein>
    <recommendedName>
        <fullName evidence="7">MADS-box domain-containing protein</fullName>
    </recommendedName>
</protein>
<evidence type="ECO:0000259" key="7">
    <source>
        <dbReference type="PROSITE" id="PS50066"/>
    </source>
</evidence>
<dbReference type="InterPro" id="IPR036879">
    <property type="entry name" value="TF_MADSbox_sf"/>
</dbReference>
<dbReference type="GO" id="GO:0046983">
    <property type="term" value="F:protein dimerization activity"/>
    <property type="evidence" value="ECO:0007669"/>
    <property type="project" value="InterPro"/>
</dbReference>
<feature type="compositionally biased region" description="Polar residues" evidence="6">
    <location>
        <begin position="394"/>
        <end position="406"/>
    </location>
</feature>
<comment type="subcellular location">
    <subcellularLocation>
        <location evidence="1">Nucleus</location>
    </subcellularLocation>
</comment>
<evidence type="ECO:0000256" key="3">
    <source>
        <dbReference type="ARBA" id="ARBA00023125"/>
    </source>
</evidence>
<dbReference type="GO" id="GO:0000978">
    <property type="term" value="F:RNA polymerase II cis-regulatory region sequence-specific DNA binding"/>
    <property type="evidence" value="ECO:0007669"/>
    <property type="project" value="TreeGrafter"/>
</dbReference>
<keyword evidence="2" id="KW-0805">Transcription regulation</keyword>
<reference evidence="8 9" key="1">
    <citation type="submission" date="2016-09" db="EMBL/GenBank/DDBJ databases">
        <title>The draft genome of Dichanthelium oligosanthes: A C3 panicoid grass species.</title>
        <authorList>
            <person name="Studer A.J."/>
            <person name="Schnable J.C."/>
            <person name="Brutnell T.P."/>
        </authorList>
    </citation>
    <scope>NUCLEOTIDE SEQUENCE [LARGE SCALE GENOMIC DNA]</scope>
    <source>
        <strain evidence="9">cv. Kellogg 1175</strain>
        <tissue evidence="8">Leaf</tissue>
    </source>
</reference>
<feature type="domain" description="MADS-box" evidence="7">
    <location>
        <begin position="1"/>
        <end position="50"/>
    </location>
</feature>
<dbReference type="PANTHER" id="PTHR11945:SF412">
    <property type="entry name" value="MADS TRANSCRIPTION FACTOR"/>
    <property type="match status" value="1"/>
</dbReference>
<evidence type="ECO:0000313" key="9">
    <source>
        <dbReference type="Proteomes" id="UP000095767"/>
    </source>
</evidence>
<evidence type="ECO:0000256" key="5">
    <source>
        <dbReference type="ARBA" id="ARBA00023242"/>
    </source>
</evidence>
<dbReference type="SMART" id="SM00432">
    <property type="entry name" value="MADS"/>
    <property type="match status" value="1"/>
</dbReference>
<keyword evidence="3" id="KW-0238">DNA-binding</keyword>
<dbReference type="GO" id="GO:0000981">
    <property type="term" value="F:DNA-binding transcription factor activity, RNA polymerase II-specific"/>
    <property type="evidence" value="ECO:0007669"/>
    <property type="project" value="InterPro"/>
</dbReference>
<dbReference type="Pfam" id="PF13178">
    <property type="entry name" value="DUF4005"/>
    <property type="match status" value="1"/>
</dbReference>
<keyword evidence="4" id="KW-0804">Transcription</keyword>
<accession>A0A1E5UMN2</accession>
<dbReference type="STRING" id="888268.A0A1E5UMN2"/>
<dbReference type="PROSITE" id="PS50066">
    <property type="entry name" value="MADS_BOX_2"/>
    <property type="match status" value="1"/>
</dbReference>
<evidence type="ECO:0000256" key="1">
    <source>
        <dbReference type="ARBA" id="ARBA00004123"/>
    </source>
</evidence>
<dbReference type="InterPro" id="IPR033897">
    <property type="entry name" value="SRF-like_MADS-box"/>
</dbReference>
<dbReference type="GO" id="GO:0005634">
    <property type="term" value="C:nucleus"/>
    <property type="evidence" value="ECO:0007669"/>
    <property type="project" value="UniProtKB-SubCell"/>
</dbReference>
<evidence type="ECO:0000256" key="2">
    <source>
        <dbReference type="ARBA" id="ARBA00023015"/>
    </source>
</evidence>
<keyword evidence="9" id="KW-1185">Reference proteome</keyword>
<dbReference type="EMBL" id="LWDX02071036">
    <property type="protein sequence ID" value="OEL14139.1"/>
    <property type="molecule type" value="Genomic_DNA"/>
</dbReference>
<proteinExistence type="predicted"/>
<name>A0A1E5UMN2_9POAL</name>
<evidence type="ECO:0000256" key="4">
    <source>
        <dbReference type="ARBA" id="ARBA00023163"/>
    </source>
</evidence>
<dbReference type="AlphaFoldDB" id="A0A1E5UMN2"/>